<evidence type="ECO:0000313" key="2">
    <source>
        <dbReference type="Proteomes" id="UP000030428"/>
    </source>
</evidence>
<dbReference type="InterPro" id="IPR035069">
    <property type="entry name" value="TTHA1013/TTHA0281-like"/>
</dbReference>
<reference evidence="1 2" key="1">
    <citation type="journal article" date="2016" name="Front. Microbiol.">
        <title>Single-Cell (Meta-)Genomics of a Dimorphic Candidatus Thiomargarita nelsonii Reveals Genomic Plasticity.</title>
        <authorList>
            <person name="Flood B.E."/>
            <person name="Fliss P."/>
            <person name="Jones D.S."/>
            <person name="Dick G.J."/>
            <person name="Jain S."/>
            <person name="Kaster A.K."/>
            <person name="Winkel M."/>
            <person name="Mussmann M."/>
            <person name="Bailey J."/>
        </authorList>
    </citation>
    <scope>NUCLEOTIDE SEQUENCE [LARGE SCALE GENOMIC DNA]</scope>
    <source>
        <strain evidence="1">Hydrate Ridge</strain>
    </source>
</reference>
<dbReference type="EMBL" id="JSZA02000037">
    <property type="protein sequence ID" value="KHD05376.1"/>
    <property type="molecule type" value="Genomic_DNA"/>
</dbReference>
<dbReference type="Gene3D" id="3.30.160.250">
    <property type="match status" value="1"/>
</dbReference>
<evidence type="ECO:0008006" key="3">
    <source>
        <dbReference type="Google" id="ProtNLM"/>
    </source>
</evidence>
<evidence type="ECO:0000313" key="1">
    <source>
        <dbReference type="EMBL" id="KHD05376.1"/>
    </source>
</evidence>
<dbReference type="AlphaFoldDB" id="A0A0A6RNI3"/>
<organism evidence="1 2">
    <name type="scientific">Candidatus Thiomargarita nelsonii</name>
    <dbReference type="NCBI Taxonomy" id="1003181"/>
    <lineage>
        <taxon>Bacteria</taxon>
        <taxon>Pseudomonadati</taxon>
        <taxon>Pseudomonadota</taxon>
        <taxon>Gammaproteobacteria</taxon>
        <taxon>Thiotrichales</taxon>
        <taxon>Thiotrichaceae</taxon>
        <taxon>Thiomargarita</taxon>
    </lineage>
</organism>
<gene>
    <name evidence="1" type="ORF">PN36_11930</name>
</gene>
<comment type="caution">
    <text evidence="1">The sequence shown here is derived from an EMBL/GenBank/DDBJ whole genome shotgun (WGS) entry which is preliminary data.</text>
</comment>
<dbReference type="Proteomes" id="UP000030428">
    <property type="component" value="Unassembled WGS sequence"/>
</dbReference>
<accession>A0A0A6RNI3</accession>
<sequence length="135" mass="15505">MVLTGLQIQSGTEKALISHRFNFDDVSDLSERGEIMKYTIFITQENQGKFHAMAQNLPNCHAYAQTRHEALKAIRETITQVVNRIEMIQLDIPTQPKVGQLLDETPWQWFGAFKEDPTWGALFDEIELKRNSQVG</sequence>
<name>A0A0A6RNI3_9GAMM</name>
<dbReference type="SUPFAM" id="SSF143100">
    <property type="entry name" value="TTHA1013/TTHA0281-like"/>
    <property type="match status" value="1"/>
</dbReference>
<protein>
    <recommendedName>
        <fullName evidence="3">HicB-like antitoxin of toxin-antitoxin system domain-containing protein</fullName>
    </recommendedName>
</protein>
<keyword evidence="2" id="KW-1185">Reference proteome</keyword>
<proteinExistence type="predicted"/>